<sequence length="112" mass="12879">MAGKDGKGWIREIKQFYIAHNSDRISANAQALWHYLMYKANENWWNYPLCLYIPEIAFALKISQTAVKRAREELATKGYITWESPGGNKSARYYVLSRTNAIYAGQTGPKEN</sequence>
<name>A0A0B2JRB8_9FIRM</name>
<evidence type="ECO:0000313" key="2">
    <source>
        <dbReference type="Proteomes" id="UP000030993"/>
    </source>
</evidence>
<dbReference type="Proteomes" id="UP000030993">
    <property type="component" value="Unassembled WGS sequence"/>
</dbReference>
<reference evidence="1 2" key="1">
    <citation type="journal article" date="2013" name="PLoS ONE">
        <title>Identification and characterization of three novel lipases belonging to families II and V from Anaerovibrio lipolyticus 5ST.</title>
        <authorList>
            <person name="Prive F."/>
            <person name="Kaderbhai N.N."/>
            <person name="Girdwood S."/>
            <person name="Worgan H.J."/>
            <person name="Pinloche E."/>
            <person name="Scollan N.D."/>
            <person name="Huws S.A."/>
            <person name="Newbold C.J."/>
        </authorList>
    </citation>
    <scope>NUCLEOTIDE SEQUENCE [LARGE SCALE GENOMIC DNA]</scope>
    <source>
        <strain evidence="1 2">5S</strain>
    </source>
</reference>
<dbReference type="EMBL" id="JSCE01000242">
    <property type="protein sequence ID" value="KHM48457.1"/>
    <property type="molecule type" value="Genomic_DNA"/>
</dbReference>
<proteinExistence type="predicted"/>
<keyword evidence="2" id="KW-1185">Reference proteome</keyword>
<gene>
    <name evidence="1" type="ORF">NZ47_13210</name>
</gene>
<organism evidence="1 2">
    <name type="scientific">Anaerovibrio lipolyticus</name>
    <dbReference type="NCBI Taxonomy" id="82374"/>
    <lineage>
        <taxon>Bacteria</taxon>
        <taxon>Bacillati</taxon>
        <taxon>Bacillota</taxon>
        <taxon>Negativicutes</taxon>
        <taxon>Selenomonadales</taxon>
        <taxon>Selenomonadaceae</taxon>
        <taxon>Anaerovibrio</taxon>
    </lineage>
</organism>
<dbReference type="AlphaFoldDB" id="A0A0B2JRB8"/>
<dbReference type="eggNOG" id="COG3935">
    <property type="taxonomic scope" value="Bacteria"/>
</dbReference>
<dbReference type="STRING" id="82374.NZ47_13210"/>
<evidence type="ECO:0008006" key="3">
    <source>
        <dbReference type="Google" id="ProtNLM"/>
    </source>
</evidence>
<protein>
    <recommendedName>
        <fullName evidence="3">Helix-turn-helix domain-containing protein</fullName>
    </recommendedName>
</protein>
<evidence type="ECO:0000313" key="1">
    <source>
        <dbReference type="EMBL" id="KHM48457.1"/>
    </source>
</evidence>
<comment type="caution">
    <text evidence="1">The sequence shown here is derived from an EMBL/GenBank/DDBJ whole genome shotgun (WGS) entry which is preliminary data.</text>
</comment>
<accession>A0A0B2JRB8</accession>